<evidence type="ECO:0000256" key="3">
    <source>
        <dbReference type="ARBA" id="ARBA00009562"/>
    </source>
</evidence>
<keyword evidence="7 15" id="KW-0028">Amino-acid biosynthesis</keyword>
<dbReference type="GO" id="GO:0046872">
    <property type="term" value="F:metal ion binding"/>
    <property type="evidence" value="ECO:0007669"/>
    <property type="project" value="UniProtKB-KW"/>
</dbReference>
<keyword evidence="8 15" id="KW-0479">Metal-binding</keyword>
<evidence type="ECO:0000256" key="5">
    <source>
        <dbReference type="ARBA" id="ARBA00012266"/>
    </source>
</evidence>
<evidence type="ECO:0000256" key="9">
    <source>
        <dbReference type="ARBA" id="ARBA00022822"/>
    </source>
</evidence>
<dbReference type="AlphaFoldDB" id="A0A2P2E870"/>
<dbReference type="Pfam" id="PF04715">
    <property type="entry name" value="Anth_synt_I_N"/>
    <property type="match status" value="1"/>
</dbReference>
<evidence type="ECO:0000313" key="18">
    <source>
        <dbReference type="EMBL" id="GBF57268.1"/>
    </source>
</evidence>
<keyword evidence="10 15" id="KW-0460">Magnesium</keyword>
<evidence type="ECO:0000313" key="19">
    <source>
        <dbReference type="Proteomes" id="UP000245086"/>
    </source>
</evidence>
<organism evidence="18 19">
    <name type="scientific">Candidatus Phycosocius bacilliformis</name>
    <dbReference type="NCBI Taxonomy" id="1445552"/>
    <lineage>
        <taxon>Bacteria</taxon>
        <taxon>Pseudomonadati</taxon>
        <taxon>Pseudomonadota</taxon>
        <taxon>Alphaproteobacteria</taxon>
        <taxon>Caulobacterales</taxon>
        <taxon>Caulobacterales incertae sedis</taxon>
        <taxon>Candidatus Phycosocius</taxon>
    </lineage>
</organism>
<comment type="pathway">
    <text evidence="2 15">Amino-acid biosynthesis; L-tryptophan biosynthesis; L-tryptophan from chorismate: step 1/5.</text>
</comment>
<comment type="function">
    <text evidence="13 15">Part of a heterotetrameric complex that catalyzes the two-step biosynthesis of anthranilate, an intermediate in the biosynthesis of L-tryptophan. In the first step, the glutamine-binding beta subunit (TrpG) of anthranilate synthase (AS) provides the glutamine amidotransferase activity which generates ammonia as a substrate that, along with chorismate, is used in the second step, catalyzed by the large alpha subunit of AS (TrpE) to produce anthranilate. In the absence of TrpG, TrpE can synthesize anthranilate directly from chorismate and high concentrations of ammonia.</text>
</comment>
<sequence>MLAVEPSFEAFAAAYSQGRGVPLRARRVDDLETPVSAIAKLGANKLGACLFESVEGGETRGRYSIVACDPDLIYRVDGTGAAVAPIDAAGQVGAYQPCADEPLTALRRLLAESALDFPPDLPPPAAGLFGYLAYETVRRVERLPETQPDPIGVPEALLVRPRLVIVFDGVKQELLLVTPVRPQAGLSASAAYEQGRARLEAAWAILDGPTPLRVPSFEARPSPLGEATPNMSPDEFMAKVETAKDYIRAGDIFQVVPSQRFSAPFSGSAISLYRSLRRTNPSPFLFMLRMDGFDIVGSSPEILVRLRDGTVTMRPIAGTKPRGATPAQDEALAEELLNDPKERAEHLMLLDLGRNDVGRVARSKPGGNEGPVGVGRGGVRVTESFKIERYSHVMHIVSNVEGSLKPGLDALDALLAGFPAGTVSGAPKVRAMEIIAELEPHGRGVYAGGVGYFSAGGDMDLCIALRTGVLKDGVLHAQAGAGIVLDSVPMSEHLECVNKAKALLRAAEDAGRYDDGSKCP</sequence>
<dbReference type="PRINTS" id="PR00095">
    <property type="entry name" value="ANTSNTHASEI"/>
</dbReference>
<evidence type="ECO:0000256" key="4">
    <source>
        <dbReference type="ARBA" id="ARBA00011575"/>
    </source>
</evidence>
<evidence type="ECO:0000256" key="15">
    <source>
        <dbReference type="RuleBase" id="RU364045"/>
    </source>
</evidence>
<evidence type="ECO:0000259" key="16">
    <source>
        <dbReference type="Pfam" id="PF00425"/>
    </source>
</evidence>
<keyword evidence="9 15" id="KW-0822">Tryptophan biosynthesis</keyword>
<gene>
    <name evidence="15 18" type="primary">trpE</name>
    <name evidence="18" type="ORF">PbB2_00933</name>
</gene>
<dbReference type="InterPro" id="IPR006805">
    <property type="entry name" value="Anth_synth_I_N"/>
</dbReference>
<evidence type="ECO:0000256" key="6">
    <source>
        <dbReference type="ARBA" id="ARBA00020653"/>
    </source>
</evidence>
<evidence type="ECO:0000256" key="12">
    <source>
        <dbReference type="ARBA" id="ARBA00023239"/>
    </source>
</evidence>
<dbReference type="EC" id="4.1.3.27" evidence="5 15"/>
<dbReference type="GO" id="GO:0004049">
    <property type="term" value="F:anthranilate synthase activity"/>
    <property type="evidence" value="ECO:0007669"/>
    <property type="project" value="UniProtKB-EC"/>
</dbReference>
<dbReference type="InterPro" id="IPR005801">
    <property type="entry name" value="ADC_synthase"/>
</dbReference>
<evidence type="ECO:0000256" key="8">
    <source>
        <dbReference type="ARBA" id="ARBA00022723"/>
    </source>
</evidence>
<dbReference type="Gene3D" id="3.60.120.10">
    <property type="entry name" value="Anthranilate synthase"/>
    <property type="match status" value="1"/>
</dbReference>
<evidence type="ECO:0000256" key="14">
    <source>
        <dbReference type="ARBA" id="ARBA00047683"/>
    </source>
</evidence>
<name>A0A2P2E870_9PROT</name>
<comment type="subunit">
    <text evidence="4 15">Heterotetramer consisting of two non-identical subunits: a beta subunit (TrpG) and a large alpha subunit (TrpE).</text>
</comment>
<dbReference type="Proteomes" id="UP000245086">
    <property type="component" value="Unassembled WGS sequence"/>
</dbReference>
<accession>A0A2P2E870</accession>
<evidence type="ECO:0000256" key="7">
    <source>
        <dbReference type="ARBA" id="ARBA00022605"/>
    </source>
</evidence>
<dbReference type="SUPFAM" id="SSF56322">
    <property type="entry name" value="ADC synthase"/>
    <property type="match status" value="1"/>
</dbReference>
<dbReference type="Pfam" id="PF00425">
    <property type="entry name" value="Chorismate_bind"/>
    <property type="match status" value="1"/>
</dbReference>
<keyword evidence="11 15" id="KW-0057">Aromatic amino acid biosynthesis</keyword>
<dbReference type="PANTHER" id="PTHR11236">
    <property type="entry name" value="AMINOBENZOATE/ANTHRANILATE SYNTHASE"/>
    <property type="match status" value="1"/>
</dbReference>
<comment type="catalytic activity">
    <reaction evidence="14 15">
        <text>chorismate + L-glutamine = anthranilate + pyruvate + L-glutamate + H(+)</text>
        <dbReference type="Rhea" id="RHEA:21732"/>
        <dbReference type="ChEBI" id="CHEBI:15361"/>
        <dbReference type="ChEBI" id="CHEBI:15378"/>
        <dbReference type="ChEBI" id="CHEBI:16567"/>
        <dbReference type="ChEBI" id="CHEBI:29748"/>
        <dbReference type="ChEBI" id="CHEBI:29985"/>
        <dbReference type="ChEBI" id="CHEBI:58359"/>
        <dbReference type="EC" id="4.1.3.27"/>
    </reaction>
</comment>
<evidence type="ECO:0000256" key="13">
    <source>
        <dbReference type="ARBA" id="ARBA00025634"/>
    </source>
</evidence>
<dbReference type="PANTHER" id="PTHR11236:SF48">
    <property type="entry name" value="ISOCHORISMATE SYNTHASE MENF"/>
    <property type="match status" value="1"/>
</dbReference>
<keyword evidence="19" id="KW-1185">Reference proteome</keyword>
<dbReference type="UniPathway" id="UPA00035">
    <property type="reaction ID" value="UER00040"/>
</dbReference>
<comment type="caution">
    <text evidence="18">The sequence shown here is derived from an EMBL/GenBank/DDBJ whole genome shotgun (WGS) entry which is preliminary data.</text>
</comment>
<dbReference type="InterPro" id="IPR005256">
    <property type="entry name" value="Anth_synth_I_PabB"/>
</dbReference>
<dbReference type="RefSeq" id="WP_192576164.1">
    <property type="nucleotide sequence ID" value="NZ_BFBR01000002.1"/>
</dbReference>
<reference evidence="18 19" key="1">
    <citation type="journal article" date="2018" name="Genome Announc.">
        <title>Draft Genome Sequence of "Candidatus Phycosocius bacilliformis," an Alphaproteobacterial Ectosymbiont of the Hydrocarbon-Producing Green Alga Botryococcus braunii.</title>
        <authorList>
            <person name="Tanabe Y."/>
            <person name="Yamaguchi H."/>
            <person name="Watanabe M.M."/>
        </authorList>
    </citation>
    <scope>NUCLEOTIDE SEQUENCE [LARGE SCALE GENOMIC DNA]</scope>
    <source>
        <strain evidence="18 19">BOTRYCO-2</strain>
    </source>
</reference>
<evidence type="ECO:0000256" key="1">
    <source>
        <dbReference type="ARBA" id="ARBA00001946"/>
    </source>
</evidence>
<comment type="similarity">
    <text evidence="3 15">Belongs to the anthranilate synthase component I family.</text>
</comment>
<dbReference type="GO" id="GO:0000162">
    <property type="term" value="P:L-tryptophan biosynthetic process"/>
    <property type="evidence" value="ECO:0007669"/>
    <property type="project" value="UniProtKB-UniPathway"/>
</dbReference>
<feature type="domain" description="Chorismate-utilising enzyme C-terminal" evidence="16">
    <location>
        <begin position="233"/>
        <end position="499"/>
    </location>
</feature>
<dbReference type="EMBL" id="BFBR01000002">
    <property type="protein sequence ID" value="GBF57268.1"/>
    <property type="molecule type" value="Genomic_DNA"/>
</dbReference>
<dbReference type="InterPro" id="IPR019999">
    <property type="entry name" value="Anth_synth_I-like"/>
</dbReference>
<feature type="domain" description="Anthranilate synthase component I N-terminal" evidence="17">
    <location>
        <begin position="30"/>
        <end position="176"/>
    </location>
</feature>
<evidence type="ECO:0000256" key="11">
    <source>
        <dbReference type="ARBA" id="ARBA00023141"/>
    </source>
</evidence>
<comment type="cofactor">
    <cofactor evidence="1 15">
        <name>Mg(2+)</name>
        <dbReference type="ChEBI" id="CHEBI:18420"/>
    </cofactor>
</comment>
<proteinExistence type="inferred from homology"/>
<protein>
    <recommendedName>
        <fullName evidence="6 15">Anthranilate synthase component 1</fullName>
        <ecNumber evidence="5 15">4.1.3.27</ecNumber>
    </recommendedName>
</protein>
<dbReference type="NCBIfam" id="TIGR00564">
    <property type="entry name" value="trpE_most"/>
    <property type="match status" value="1"/>
</dbReference>
<dbReference type="InterPro" id="IPR015890">
    <property type="entry name" value="Chorismate_C"/>
</dbReference>
<evidence type="ECO:0000256" key="2">
    <source>
        <dbReference type="ARBA" id="ARBA00004873"/>
    </source>
</evidence>
<evidence type="ECO:0000259" key="17">
    <source>
        <dbReference type="Pfam" id="PF04715"/>
    </source>
</evidence>
<keyword evidence="12 15" id="KW-0456">Lyase</keyword>
<evidence type="ECO:0000256" key="10">
    <source>
        <dbReference type="ARBA" id="ARBA00022842"/>
    </source>
</evidence>